<feature type="compositionally biased region" description="Polar residues" evidence="1">
    <location>
        <begin position="250"/>
        <end position="264"/>
    </location>
</feature>
<reference evidence="2 3" key="1">
    <citation type="submission" date="2019-03" db="EMBL/GenBank/DDBJ databases">
        <title>Single cell metagenomics reveals metabolic interactions within the superorganism composed of flagellate Streblomastix strix and complex community of Bacteroidetes bacteria on its surface.</title>
        <authorList>
            <person name="Treitli S.C."/>
            <person name="Kolisko M."/>
            <person name="Husnik F."/>
            <person name="Keeling P."/>
            <person name="Hampl V."/>
        </authorList>
    </citation>
    <scope>NUCLEOTIDE SEQUENCE [LARGE SCALE GENOMIC DNA]</scope>
    <source>
        <strain evidence="2">ST1C</strain>
    </source>
</reference>
<proteinExistence type="predicted"/>
<organism evidence="2 3">
    <name type="scientific">Streblomastix strix</name>
    <dbReference type="NCBI Taxonomy" id="222440"/>
    <lineage>
        <taxon>Eukaryota</taxon>
        <taxon>Metamonada</taxon>
        <taxon>Preaxostyla</taxon>
        <taxon>Oxymonadida</taxon>
        <taxon>Streblomastigidae</taxon>
        <taxon>Streblomastix</taxon>
    </lineage>
</organism>
<sequence length="264" mass="29988">MIQLTSSIDSSPPTQLFLSSIFFLPQSLLHSPYPAVRIPLLQPKKVSFSTSQQDIRSISNPKGIIIPTSTGPILISQLSDANENQAECTFKPAIQPKSDQLAQKKWEKDGFAYIPEVTEQDESPDSRHHTPLKITTSTYLSPENRKTIPVTKSSAKDERIWQRFKFSVLKKEEKKSQIVRDGRARELEGCTFTPNILDHSRSIAKQKKLKVKVIENKKKKQDQEKVEDENEQKKKEELSGDQDKKEVEETQNPKTEAETAQSSV</sequence>
<evidence type="ECO:0000313" key="3">
    <source>
        <dbReference type="Proteomes" id="UP000324800"/>
    </source>
</evidence>
<protein>
    <submittedName>
        <fullName evidence="2">Uncharacterized protein</fullName>
    </submittedName>
</protein>
<evidence type="ECO:0000256" key="1">
    <source>
        <dbReference type="SAM" id="MobiDB-lite"/>
    </source>
</evidence>
<comment type="caution">
    <text evidence="2">The sequence shown here is derived from an EMBL/GenBank/DDBJ whole genome shotgun (WGS) entry which is preliminary data.</text>
</comment>
<dbReference type="EMBL" id="SNRW01004578">
    <property type="protein sequence ID" value="KAA6386952.1"/>
    <property type="molecule type" value="Genomic_DNA"/>
</dbReference>
<dbReference type="Proteomes" id="UP000324800">
    <property type="component" value="Unassembled WGS sequence"/>
</dbReference>
<accession>A0A5J4VWR9</accession>
<name>A0A5J4VWR9_9EUKA</name>
<feature type="compositionally biased region" description="Basic and acidic residues" evidence="1">
    <location>
        <begin position="231"/>
        <end position="248"/>
    </location>
</feature>
<feature type="compositionally biased region" description="Basic and acidic residues" evidence="1">
    <location>
        <begin position="215"/>
        <end position="224"/>
    </location>
</feature>
<dbReference type="AlphaFoldDB" id="A0A5J4VWR9"/>
<evidence type="ECO:0000313" key="2">
    <source>
        <dbReference type="EMBL" id="KAA6386952.1"/>
    </source>
</evidence>
<gene>
    <name evidence="2" type="ORF">EZS28_017523</name>
</gene>
<feature type="region of interest" description="Disordered" evidence="1">
    <location>
        <begin position="215"/>
        <end position="264"/>
    </location>
</feature>